<keyword evidence="10" id="KW-1185">Reference proteome</keyword>
<reference evidence="9" key="1">
    <citation type="submission" date="2020-10" db="EMBL/GenBank/DDBJ databases">
        <authorList>
            <person name="Han B."/>
            <person name="Lu T."/>
            <person name="Zhao Q."/>
            <person name="Huang X."/>
            <person name="Zhao Y."/>
        </authorList>
    </citation>
    <scope>NUCLEOTIDE SEQUENCE</scope>
</reference>
<proteinExistence type="inferred from homology"/>
<sequence length="99" mass="9917">MARCLTCSVVLMSALLLVVVVSMCAPGGADAARLLGTEVDAAVAVAVPPLAMGRLQAHEEMTTTTLQVPVPVPVPVPGDGEAGGASKRLSPGGPDPQHH</sequence>
<evidence type="ECO:0000313" key="9">
    <source>
        <dbReference type="EMBL" id="CAD6230386.1"/>
    </source>
</evidence>
<keyword evidence="4 8" id="KW-0732">Signal</keyword>
<evidence type="ECO:0000256" key="8">
    <source>
        <dbReference type="SAM" id="SignalP"/>
    </source>
</evidence>
<dbReference type="PANTHER" id="PTHR33869:SF34">
    <property type="entry name" value="OS01G0673400 PROTEIN"/>
    <property type="match status" value="1"/>
</dbReference>
<evidence type="ECO:0000313" key="10">
    <source>
        <dbReference type="Proteomes" id="UP000604825"/>
    </source>
</evidence>
<evidence type="ECO:0000256" key="6">
    <source>
        <dbReference type="ARBA" id="ARBA00023278"/>
    </source>
</evidence>
<evidence type="ECO:0000256" key="4">
    <source>
        <dbReference type="ARBA" id="ARBA00022729"/>
    </source>
</evidence>
<dbReference type="InterPro" id="IPR039616">
    <property type="entry name" value="CLE1-4"/>
</dbReference>
<comment type="caution">
    <text evidence="9">The sequence shown here is derived from an EMBL/GenBank/DDBJ whole genome shotgun (WGS) entry which is preliminary data.</text>
</comment>
<name>A0A811NYR1_9POAL</name>
<protein>
    <submittedName>
        <fullName evidence="9">Uncharacterized protein</fullName>
    </submittedName>
</protein>
<dbReference type="EMBL" id="CAJGYO010000005">
    <property type="protein sequence ID" value="CAD6230386.1"/>
    <property type="molecule type" value="Genomic_DNA"/>
</dbReference>
<dbReference type="GO" id="GO:0033612">
    <property type="term" value="F:receptor serine/threonine kinase binding"/>
    <property type="evidence" value="ECO:0007669"/>
    <property type="project" value="TreeGrafter"/>
</dbReference>
<organism evidence="9 10">
    <name type="scientific">Miscanthus lutarioriparius</name>
    <dbReference type="NCBI Taxonomy" id="422564"/>
    <lineage>
        <taxon>Eukaryota</taxon>
        <taxon>Viridiplantae</taxon>
        <taxon>Streptophyta</taxon>
        <taxon>Embryophyta</taxon>
        <taxon>Tracheophyta</taxon>
        <taxon>Spermatophyta</taxon>
        <taxon>Magnoliopsida</taxon>
        <taxon>Liliopsida</taxon>
        <taxon>Poales</taxon>
        <taxon>Poaceae</taxon>
        <taxon>PACMAD clade</taxon>
        <taxon>Panicoideae</taxon>
        <taxon>Andropogonodae</taxon>
        <taxon>Andropogoneae</taxon>
        <taxon>Saccharinae</taxon>
        <taxon>Miscanthus</taxon>
    </lineage>
</organism>
<keyword evidence="6" id="KW-0379">Hydroxylation</keyword>
<dbReference type="AlphaFoldDB" id="A0A811NYR1"/>
<comment type="similarity">
    <text evidence="2">Belongs to the CLV3/ESR signal peptide family.</text>
</comment>
<dbReference type="Proteomes" id="UP000604825">
    <property type="component" value="Unassembled WGS sequence"/>
</dbReference>
<feature type="chain" id="PRO_5033033713" evidence="8">
    <location>
        <begin position="32"/>
        <end position="99"/>
    </location>
</feature>
<evidence type="ECO:0000256" key="5">
    <source>
        <dbReference type="ARBA" id="ARBA00023180"/>
    </source>
</evidence>
<accession>A0A811NYR1</accession>
<evidence type="ECO:0000256" key="1">
    <source>
        <dbReference type="ARBA" id="ARBA00004613"/>
    </source>
</evidence>
<keyword evidence="5" id="KW-0325">Glycoprotein</keyword>
<dbReference type="PANTHER" id="PTHR33869">
    <property type="entry name" value="CLAVATA3/ESR (CLE)-RELATED PROTEIN 3"/>
    <property type="match status" value="1"/>
</dbReference>
<evidence type="ECO:0000256" key="3">
    <source>
        <dbReference type="ARBA" id="ARBA00022525"/>
    </source>
</evidence>
<comment type="subcellular location">
    <subcellularLocation>
        <location evidence="1">Secreted</location>
    </subcellularLocation>
</comment>
<feature type="signal peptide" evidence="8">
    <location>
        <begin position="1"/>
        <end position="31"/>
    </location>
</feature>
<feature type="region of interest" description="Disordered" evidence="7">
    <location>
        <begin position="63"/>
        <end position="99"/>
    </location>
</feature>
<dbReference type="GO" id="GO:0005576">
    <property type="term" value="C:extracellular region"/>
    <property type="evidence" value="ECO:0007669"/>
    <property type="project" value="UniProtKB-SubCell"/>
</dbReference>
<keyword evidence="3" id="KW-0964">Secreted</keyword>
<gene>
    <name evidence="9" type="ORF">NCGR_LOCUS20715</name>
</gene>
<evidence type="ECO:0000256" key="7">
    <source>
        <dbReference type="SAM" id="MobiDB-lite"/>
    </source>
</evidence>
<evidence type="ECO:0000256" key="2">
    <source>
        <dbReference type="ARBA" id="ARBA00005416"/>
    </source>
</evidence>